<reference evidence="1 2" key="1">
    <citation type="journal article" date="2015" name="Genome Announc.">
        <title>Expanding the biotechnology potential of lactobacilli through comparative genomics of 213 strains and associated genera.</title>
        <authorList>
            <person name="Sun Z."/>
            <person name="Harris H.M."/>
            <person name="McCann A."/>
            <person name="Guo C."/>
            <person name="Argimon S."/>
            <person name="Zhang W."/>
            <person name="Yang X."/>
            <person name="Jeffery I.B."/>
            <person name="Cooney J.C."/>
            <person name="Kagawa T.F."/>
            <person name="Liu W."/>
            <person name="Song Y."/>
            <person name="Salvetti E."/>
            <person name="Wrobel A."/>
            <person name="Rasinkangas P."/>
            <person name="Parkhill J."/>
            <person name="Rea M.C."/>
            <person name="O'Sullivan O."/>
            <person name="Ritari J."/>
            <person name="Douillard F.P."/>
            <person name="Paul Ross R."/>
            <person name="Yang R."/>
            <person name="Briner A.E."/>
            <person name="Felis G.E."/>
            <person name="de Vos W.M."/>
            <person name="Barrangou R."/>
            <person name="Klaenhammer T.R."/>
            <person name="Caufield P.W."/>
            <person name="Cui Y."/>
            <person name="Zhang H."/>
            <person name="O'Toole P.W."/>
        </authorList>
    </citation>
    <scope>NUCLEOTIDE SEQUENCE [LARGE SCALE GENOMIC DNA]</scope>
    <source>
        <strain evidence="1 2">DSM 20314</strain>
    </source>
</reference>
<evidence type="ECO:0000313" key="2">
    <source>
        <dbReference type="Proteomes" id="UP000051020"/>
    </source>
</evidence>
<dbReference type="EMBL" id="AZCU01000011">
    <property type="protein sequence ID" value="KRK24157.1"/>
    <property type="molecule type" value="Genomic_DNA"/>
</dbReference>
<dbReference type="RefSeq" id="WP_050340123.1">
    <property type="nucleotide sequence ID" value="NZ_AZCU01000011.1"/>
</dbReference>
<gene>
    <name evidence="1" type="ORF">FD24_GL000524</name>
</gene>
<dbReference type="AlphaFoldDB" id="A0A837R8W6"/>
<accession>A0A837R8W6</accession>
<dbReference type="Proteomes" id="UP000051020">
    <property type="component" value="Unassembled WGS sequence"/>
</dbReference>
<proteinExistence type="predicted"/>
<dbReference type="GeneID" id="49395089"/>
<comment type="caution">
    <text evidence="1">The sequence shown here is derived from an EMBL/GenBank/DDBJ whole genome shotgun (WGS) entry which is preliminary data.</text>
</comment>
<sequence>MRKTLMDRPRQHFTGVIRTYGSDHNGRGVTALTNVEDQAGNTVTDHLWVQNVIHPVPGRPKHSLMRLISAVATPRTYIRHNSQQPDVGLADFGRIFYAVNLPPDLSPQVVAQLNDHPNRYFAGLISGHQLTFIYMDESGHMTDGLQDVMCFRSMRGLAANVQPYAQSRPFFVFKVIRYRSEIYFGLPARH</sequence>
<name>A0A837R8W6_LACPE</name>
<organism evidence="1 2">
    <name type="scientific">Lactiplantibacillus pentosus DSM 20314</name>
    <dbReference type="NCBI Taxonomy" id="1423791"/>
    <lineage>
        <taxon>Bacteria</taxon>
        <taxon>Bacillati</taxon>
        <taxon>Bacillota</taxon>
        <taxon>Bacilli</taxon>
        <taxon>Lactobacillales</taxon>
        <taxon>Lactobacillaceae</taxon>
        <taxon>Lactiplantibacillus</taxon>
    </lineage>
</organism>
<protein>
    <submittedName>
        <fullName evidence="1">Uncharacterized protein</fullName>
    </submittedName>
</protein>
<evidence type="ECO:0000313" key="1">
    <source>
        <dbReference type="EMBL" id="KRK24157.1"/>
    </source>
</evidence>